<sequence length="272" mass="27207">MSIALSWLHTQIALAGVSGLSIGFALGLVGGGAGMLAVPLLLYFVKVGDPHMAIGTTAISIAMTALVNLVAYARAGLVRWRTASVFAAAGVAGAFAGSRWSLHVDGGVVMLLLAAVVAVVGVMMFSRSRAAAPRLSAAGDARQEPEWAGRGIATAGAGVAIGGVAGFFGVSGGFLSVPALHFIARIPMLEAVASSLLSVIVFGATTGVNYAIAGKVSVPLSLALVAGGVVGGNAGMRAAKTLANKGDTLRQLFAAMLLLIAAYIAYRSVTQS</sequence>
<feature type="transmembrane region" description="Helical" evidence="5">
    <location>
        <begin position="108"/>
        <end position="126"/>
    </location>
</feature>
<evidence type="ECO:0000313" key="7">
    <source>
        <dbReference type="Proteomes" id="UP000305539"/>
    </source>
</evidence>
<evidence type="ECO:0000256" key="4">
    <source>
        <dbReference type="ARBA" id="ARBA00023136"/>
    </source>
</evidence>
<dbReference type="Pfam" id="PF01925">
    <property type="entry name" value="TauE"/>
    <property type="match status" value="1"/>
</dbReference>
<dbReference type="EMBL" id="SWJE01000014">
    <property type="protein sequence ID" value="TKC83583.1"/>
    <property type="molecule type" value="Genomic_DNA"/>
</dbReference>
<dbReference type="InterPro" id="IPR002781">
    <property type="entry name" value="TM_pro_TauE-like"/>
</dbReference>
<keyword evidence="3 5" id="KW-1133">Transmembrane helix</keyword>
<organism evidence="6 7">
    <name type="scientific">Trinickia terrae</name>
    <dbReference type="NCBI Taxonomy" id="2571161"/>
    <lineage>
        <taxon>Bacteria</taxon>
        <taxon>Pseudomonadati</taxon>
        <taxon>Pseudomonadota</taxon>
        <taxon>Betaproteobacteria</taxon>
        <taxon>Burkholderiales</taxon>
        <taxon>Burkholderiaceae</taxon>
        <taxon>Trinickia</taxon>
    </lineage>
</organism>
<dbReference type="Proteomes" id="UP000305539">
    <property type="component" value="Unassembled WGS sequence"/>
</dbReference>
<feature type="transmembrane region" description="Helical" evidence="5">
    <location>
        <begin position="147"/>
        <end position="170"/>
    </location>
</feature>
<evidence type="ECO:0000256" key="3">
    <source>
        <dbReference type="ARBA" id="ARBA00022989"/>
    </source>
</evidence>
<feature type="transmembrane region" description="Helical" evidence="5">
    <location>
        <begin position="248"/>
        <end position="266"/>
    </location>
</feature>
<dbReference type="AlphaFoldDB" id="A0A4U1HT28"/>
<keyword evidence="2 5" id="KW-0812">Transmembrane</keyword>
<keyword evidence="4 5" id="KW-0472">Membrane</keyword>
<dbReference type="PANTHER" id="PTHR43701">
    <property type="entry name" value="MEMBRANE TRANSPORTER PROTEIN MJ0441-RELATED"/>
    <property type="match status" value="1"/>
</dbReference>
<gene>
    <name evidence="6" type="ORF">FAZ69_24185</name>
</gene>
<name>A0A4U1HT28_9BURK</name>
<feature type="transmembrane region" description="Helical" evidence="5">
    <location>
        <begin position="12"/>
        <end position="45"/>
    </location>
</feature>
<dbReference type="GO" id="GO:0005886">
    <property type="term" value="C:plasma membrane"/>
    <property type="evidence" value="ECO:0007669"/>
    <property type="project" value="UniProtKB-SubCell"/>
</dbReference>
<comment type="subcellular location">
    <subcellularLocation>
        <location evidence="5">Cell membrane</location>
        <topology evidence="5">Multi-pass membrane protein</topology>
    </subcellularLocation>
    <subcellularLocation>
        <location evidence="1">Membrane</location>
        <topology evidence="1">Multi-pass membrane protein</topology>
    </subcellularLocation>
</comment>
<comment type="caution">
    <text evidence="6">The sequence shown here is derived from an EMBL/GenBank/DDBJ whole genome shotgun (WGS) entry which is preliminary data.</text>
</comment>
<evidence type="ECO:0000256" key="1">
    <source>
        <dbReference type="ARBA" id="ARBA00004141"/>
    </source>
</evidence>
<dbReference type="RefSeq" id="WP_136897623.1">
    <property type="nucleotide sequence ID" value="NZ_SWJE01000014.1"/>
</dbReference>
<feature type="transmembrane region" description="Helical" evidence="5">
    <location>
        <begin position="83"/>
        <end position="102"/>
    </location>
</feature>
<dbReference type="OrthoDB" id="9135156at2"/>
<accession>A0A4U1HT28</accession>
<dbReference type="InterPro" id="IPR051598">
    <property type="entry name" value="TSUP/Inactive_protease-like"/>
</dbReference>
<dbReference type="PANTHER" id="PTHR43701:SF2">
    <property type="entry name" value="MEMBRANE TRANSPORTER PROTEIN YJNA-RELATED"/>
    <property type="match status" value="1"/>
</dbReference>
<evidence type="ECO:0000256" key="5">
    <source>
        <dbReference type="RuleBase" id="RU363041"/>
    </source>
</evidence>
<keyword evidence="5" id="KW-1003">Cell membrane</keyword>
<evidence type="ECO:0000313" key="6">
    <source>
        <dbReference type="EMBL" id="TKC83583.1"/>
    </source>
</evidence>
<comment type="similarity">
    <text evidence="5">Belongs to the 4-toluene sulfonate uptake permease (TSUP) (TC 2.A.102) family.</text>
</comment>
<keyword evidence="7" id="KW-1185">Reference proteome</keyword>
<evidence type="ECO:0000256" key="2">
    <source>
        <dbReference type="ARBA" id="ARBA00022692"/>
    </source>
</evidence>
<feature type="transmembrane region" description="Helical" evidence="5">
    <location>
        <begin position="216"/>
        <end position="236"/>
    </location>
</feature>
<feature type="transmembrane region" description="Helical" evidence="5">
    <location>
        <begin position="182"/>
        <end position="204"/>
    </location>
</feature>
<feature type="transmembrane region" description="Helical" evidence="5">
    <location>
        <begin position="51"/>
        <end position="71"/>
    </location>
</feature>
<proteinExistence type="inferred from homology"/>
<reference evidence="6 7" key="1">
    <citation type="submission" date="2019-04" db="EMBL/GenBank/DDBJ databases">
        <title>Trinickia sp. 7GSK02, isolated from subtropical forest soil.</title>
        <authorList>
            <person name="Gao Z.-H."/>
            <person name="Qiu L.-H."/>
        </authorList>
    </citation>
    <scope>NUCLEOTIDE SEQUENCE [LARGE SCALE GENOMIC DNA]</scope>
    <source>
        <strain evidence="6 7">7GSK02</strain>
    </source>
</reference>
<protein>
    <recommendedName>
        <fullName evidence="5">Probable membrane transporter protein</fullName>
    </recommendedName>
</protein>